<name>A0A0D0BPI2_9AGAR</name>
<reference evidence="1 2" key="1">
    <citation type="submission" date="2014-04" db="EMBL/GenBank/DDBJ databases">
        <title>Evolutionary Origins and Diversification of the Mycorrhizal Mutualists.</title>
        <authorList>
            <consortium name="DOE Joint Genome Institute"/>
            <consortium name="Mycorrhizal Genomics Consortium"/>
            <person name="Kohler A."/>
            <person name="Kuo A."/>
            <person name="Nagy L.G."/>
            <person name="Floudas D."/>
            <person name="Copeland A."/>
            <person name="Barry K.W."/>
            <person name="Cichocki N."/>
            <person name="Veneault-Fourrey C."/>
            <person name="LaButti K."/>
            <person name="Lindquist E.A."/>
            <person name="Lipzen A."/>
            <person name="Lundell T."/>
            <person name="Morin E."/>
            <person name="Murat C."/>
            <person name="Riley R."/>
            <person name="Ohm R."/>
            <person name="Sun H."/>
            <person name="Tunlid A."/>
            <person name="Henrissat B."/>
            <person name="Grigoriev I.V."/>
            <person name="Hibbett D.S."/>
            <person name="Martin F."/>
        </authorList>
    </citation>
    <scope>NUCLEOTIDE SEQUENCE [LARGE SCALE GENOMIC DNA]</scope>
    <source>
        <strain evidence="1 2">FD-317 M1</strain>
    </source>
</reference>
<dbReference type="HOGENOM" id="CLU_1845314_0_0_1"/>
<accession>A0A0D0BPI2</accession>
<protein>
    <recommendedName>
        <fullName evidence="3">BTB domain-containing protein</fullName>
    </recommendedName>
</protein>
<organism evidence="1 2">
    <name type="scientific">Collybiopsis luxurians FD-317 M1</name>
    <dbReference type="NCBI Taxonomy" id="944289"/>
    <lineage>
        <taxon>Eukaryota</taxon>
        <taxon>Fungi</taxon>
        <taxon>Dikarya</taxon>
        <taxon>Basidiomycota</taxon>
        <taxon>Agaricomycotina</taxon>
        <taxon>Agaricomycetes</taxon>
        <taxon>Agaricomycetidae</taxon>
        <taxon>Agaricales</taxon>
        <taxon>Marasmiineae</taxon>
        <taxon>Omphalotaceae</taxon>
        <taxon>Collybiopsis</taxon>
        <taxon>Collybiopsis luxurians</taxon>
    </lineage>
</organism>
<dbReference type="EMBL" id="KN834862">
    <property type="protein sequence ID" value="KIK51489.1"/>
    <property type="molecule type" value="Genomic_DNA"/>
</dbReference>
<evidence type="ECO:0008006" key="3">
    <source>
        <dbReference type="Google" id="ProtNLM"/>
    </source>
</evidence>
<sequence length="139" mass="15409">MLLNYQFPNKVVLITKQTVHPTTNVNKLVLVDMPARTDQSSSSTAVCDDGDDSTVTAHERHWYDGEMIIVQVEKTSFKLHASRLAKESKWFSEKLSLKGSEDTINSDGCKIYVVGQANLGIVVTKRSFAALVDAMEDAM</sequence>
<dbReference type="Proteomes" id="UP000053593">
    <property type="component" value="Unassembled WGS sequence"/>
</dbReference>
<keyword evidence="2" id="KW-1185">Reference proteome</keyword>
<dbReference type="OrthoDB" id="2746456at2759"/>
<proteinExistence type="predicted"/>
<gene>
    <name evidence="1" type="ORF">GYMLUDRAFT_64781</name>
</gene>
<evidence type="ECO:0000313" key="2">
    <source>
        <dbReference type="Proteomes" id="UP000053593"/>
    </source>
</evidence>
<dbReference type="AlphaFoldDB" id="A0A0D0BPI2"/>
<evidence type="ECO:0000313" key="1">
    <source>
        <dbReference type="EMBL" id="KIK51489.1"/>
    </source>
</evidence>